<sequence>MNGSLNCFSSAEQDRAPSTLRNVTRGLENELLACFSSVGQDSTPGTPRSRRRTNMKTALILTLVLIVTAVCVSATSPPSCWCAPDTCHSVAHCPCGTHKDYCDCCDQCNACPGDECTKISKEPSVAGLAARPCAKKTQQGNSWWRCIVFRVYVTSKDTPVLKMKTTTALLVLSMIITCVLSTSPPNCANVDCNAVTCSPMNCNCGSYKGGCGCCDVCYKCPGEVCVPLYQHRCTEHHDCVLDDPSVRIEFGSRGKCKHVPQQHDHSNCTEEHH</sequence>
<protein>
    <recommendedName>
        <fullName evidence="3">Secreted protein</fullName>
    </recommendedName>
</protein>
<evidence type="ECO:0000313" key="2">
    <source>
        <dbReference type="Proteomes" id="UP001321473"/>
    </source>
</evidence>
<dbReference type="InterPro" id="IPR009030">
    <property type="entry name" value="Growth_fac_rcpt_cys_sf"/>
</dbReference>
<dbReference type="EMBL" id="JARKHS020017332">
    <property type="protein sequence ID" value="KAK8773108.1"/>
    <property type="molecule type" value="Genomic_DNA"/>
</dbReference>
<evidence type="ECO:0000313" key="1">
    <source>
        <dbReference type="EMBL" id="KAK8773108.1"/>
    </source>
</evidence>
<evidence type="ECO:0008006" key="3">
    <source>
        <dbReference type="Google" id="ProtNLM"/>
    </source>
</evidence>
<dbReference type="AlphaFoldDB" id="A0AAQ4EEN2"/>
<dbReference type="Proteomes" id="UP001321473">
    <property type="component" value="Unassembled WGS sequence"/>
</dbReference>
<reference evidence="1 2" key="1">
    <citation type="journal article" date="2023" name="Arcadia Sci">
        <title>De novo assembly of a long-read Amblyomma americanum tick genome.</title>
        <authorList>
            <person name="Chou S."/>
            <person name="Poskanzer K.E."/>
            <person name="Rollins M."/>
            <person name="Thuy-Boun P.S."/>
        </authorList>
    </citation>
    <scope>NUCLEOTIDE SEQUENCE [LARGE SCALE GENOMIC DNA]</scope>
    <source>
        <strain evidence="1">F_SG_1</strain>
        <tissue evidence="1">Salivary glands</tissue>
    </source>
</reference>
<name>A0AAQ4EEN2_AMBAM</name>
<accession>A0AAQ4EEN2</accession>
<keyword evidence="2" id="KW-1185">Reference proteome</keyword>
<dbReference type="Gene3D" id="4.10.40.20">
    <property type="match status" value="1"/>
</dbReference>
<dbReference type="SUPFAM" id="SSF57184">
    <property type="entry name" value="Growth factor receptor domain"/>
    <property type="match status" value="1"/>
</dbReference>
<gene>
    <name evidence="1" type="ORF">V5799_012353</name>
</gene>
<proteinExistence type="predicted"/>
<organism evidence="1 2">
    <name type="scientific">Amblyomma americanum</name>
    <name type="common">Lone star tick</name>
    <dbReference type="NCBI Taxonomy" id="6943"/>
    <lineage>
        <taxon>Eukaryota</taxon>
        <taxon>Metazoa</taxon>
        <taxon>Ecdysozoa</taxon>
        <taxon>Arthropoda</taxon>
        <taxon>Chelicerata</taxon>
        <taxon>Arachnida</taxon>
        <taxon>Acari</taxon>
        <taxon>Parasitiformes</taxon>
        <taxon>Ixodida</taxon>
        <taxon>Ixodoidea</taxon>
        <taxon>Ixodidae</taxon>
        <taxon>Amblyomminae</taxon>
        <taxon>Amblyomma</taxon>
    </lineage>
</organism>
<comment type="caution">
    <text evidence="1">The sequence shown here is derived from an EMBL/GenBank/DDBJ whole genome shotgun (WGS) entry which is preliminary data.</text>
</comment>